<feature type="signal peptide" evidence="1">
    <location>
        <begin position="1"/>
        <end position="25"/>
    </location>
</feature>
<dbReference type="PANTHER" id="PTHR30535:SF34">
    <property type="entry name" value="MOLYBDATE-BINDING PROTEIN MOLA"/>
    <property type="match status" value="1"/>
</dbReference>
<sequence length="341" mass="37311">MSITRRVLLQGLATGALCRAAPLFASAPARQVINTLPAPQSIHRVVSAGAPADLLMLAAAPEKLSGLSSFDFSREASGLFPEVIRQLPEYGRLVGGGRTLSLEKLLSLQPDLIIDCGSTDETWRSQAKRIASQTKIPWVLLNGELAQSAQQFTAVGEILGVEKRTQKQAELAQHFISEAQAFSRTAAAHLRFYAARGPRGLETGLQGSLHTEAAELLGLENVARIAGRSGLTQVSIENLLLWQPDIILVQDKTTLASLLKDPAWQGVSAVAHRRILLLDGLPFGWLDAPPGINRLLGMRRLQAWLDPAVATQLQADMQHYSRLFWHRELSEKRYKTLVDDL</sequence>
<dbReference type="CDD" id="cd01147">
    <property type="entry name" value="HemV-2"/>
    <property type="match status" value="1"/>
</dbReference>
<dbReference type="InterPro" id="IPR002491">
    <property type="entry name" value="ABC_transptr_periplasmic_BD"/>
</dbReference>
<dbReference type="OrthoDB" id="9775594at2"/>
<dbReference type="Gene3D" id="1.20.58.2180">
    <property type="match status" value="1"/>
</dbReference>
<dbReference type="Pfam" id="PF01497">
    <property type="entry name" value="Peripla_BP_2"/>
    <property type="match status" value="1"/>
</dbReference>
<dbReference type="InterPro" id="IPR006311">
    <property type="entry name" value="TAT_signal"/>
</dbReference>
<keyword evidence="1" id="KW-0732">Signal</keyword>
<dbReference type="KEGG" id="clap:NCTC11466_02032"/>
<keyword evidence="4" id="KW-1185">Reference proteome</keyword>
<name>A0A3S4JZ25_9ENTR</name>
<dbReference type="GO" id="GO:0071281">
    <property type="term" value="P:cellular response to iron ion"/>
    <property type="evidence" value="ECO:0007669"/>
    <property type="project" value="TreeGrafter"/>
</dbReference>
<accession>A0A3S4JZ25</accession>
<dbReference type="PANTHER" id="PTHR30535">
    <property type="entry name" value="VITAMIN B12-BINDING PROTEIN"/>
    <property type="match status" value="1"/>
</dbReference>
<protein>
    <submittedName>
        <fullName evidence="3">Iron-dicitrate transporter substrate-binding subunit</fullName>
    </submittedName>
</protein>
<evidence type="ECO:0000313" key="3">
    <source>
        <dbReference type="EMBL" id="VEB97212.1"/>
    </source>
</evidence>
<dbReference type="PROSITE" id="PS51318">
    <property type="entry name" value="TAT"/>
    <property type="match status" value="1"/>
</dbReference>
<reference evidence="3 4" key="1">
    <citation type="submission" date="2018-12" db="EMBL/GenBank/DDBJ databases">
        <authorList>
            <consortium name="Pathogen Informatics"/>
        </authorList>
    </citation>
    <scope>NUCLEOTIDE SEQUENCE [LARGE SCALE GENOMIC DNA]</scope>
    <source>
        <strain evidence="3 4">NCTC11466</strain>
    </source>
</reference>
<dbReference type="AlphaFoldDB" id="A0A3S4JZ25"/>
<evidence type="ECO:0000256" key="1">
    <source>
        <dbReference type="SAM" id="SignalP"/>
    </source>
</evidence>
<feature type="domain" description="Fe/B12 periplasmic-binding" evidence="2">
    <location>
        <begin position="44"/>
        <end position="309"/>
    </location>
</feature>
<dbReference type="EMBL" id="LR134201">
    <property type="protein sequence ID" value="VEB97212.1"/>
    <property type="molecule type" value="Genomic_DNA"/>
</dbReference>
<dbReference type="InterPro" id="IPR050902">
    <property type="entry name" value="ABC_Transporter_SBP"/>
</dbReference>
<gene>
    <name evidence="3" type="ORF">NCTC11466_02032</name>
</gene>
<evidence type="ECO:0000313" key="4">
    <source>
        <dbReference type="Proteomes" id="UP000274122"/>
    </source>
</evidence>
<dbReference type="SUPFAM" id="SSF53807">
    <property type="entry name" value="Helical backbone' metal receptor"/>
    <property type="match status" value="1"/>
</dbReference>
<dbReference type="Gene3D" id="3.40.50.1980">
    <property type="entry name" value="Nitrogenase molybdenum iron protein domain"/>
    <property type="match status" value="2"/>
</dbReference>
<evidence type="ECO:0000259" key="2">
    <source>
        <dbReference type="PROSITE" id="PS50983"/>
    </source>
</evidence>
<feature type="chain" id="PRO_5018619566" evidence="1">
    <location>
        <begin position="26"/>
        <end position="341"/>
    </location>
</feature>
<dbReference type="Proteomes" id="UP000274122">
    <property type="component" value="Chromosome"/>
</dbReference>
<dbReference type="RefSeq" id="WP_126356084.1">
    <property type="nucleotide sequence ID" value="NZ_LR134201.1"/>
</dbReference>
<dbReference type="PROSITE" id="PS50983">
    <property type="entry name" value="FE_B12_PBP"/>
    <property type="match status" value="1"/>
</dbReference>
<proteinExistence type="predicted"/>
<organism evidence="3 4">
    <name type="scientific">Cedecea lapagei</name>
    <dbReference type="NCBI Taxonomy" id="158823"/>
    <lineage>
        <taxon>Bacteria</taxon>
        <taxon>Pseudomonadati</taxon>
        <taxon>Pseudomonadota</taxon>
        <taxon>Gammaproteobacteria</taxon>
        <taxon>Enterobacterales</taxon>
        <taxon>Enterobacteriaceae</taxon>
        <taxon>Cedecea</taxon>
    </lineage>
</organism>